<feature type="chain" id="PRO_5042078516" evidence="1">
    <location>
        <begin position="21"/>
        <end position="216"/>
    </location>
</feature>
<reference evidence="2 3" key="1">
    <citation type="journal article" date="2015" name="Genome Announc.">
        <title>Draft Genome Sequences of Marine Isolates of Thalassomonas viridans and Thalassomonas actiniarum.</title>
        <authorList>
            <person name="Olonade I."/>
            <person name="van Zyl L.J."/>
            <person name="Trindade M."/>
        </authorList>
    </citation>
    <scope>NUCLEOTIDE SEQUENCE [LARGE SCALE GENOMIC DNA]</scope>
    <source>
        <strain evidence="2 3">XOM25</strain>
    </source>
</reference>
<dbReference type="KEGG" id="tvd:SG34_033660"/>
<evidence type="ECO:0000256" key="1">
    <source>
        <dbReference type="SAM" id="SignalP"/>
    </source>
</evidence>
<dbReference type="RefSeq" id="WP_044842650.1">
    <property type="nucleotide sequence ID" value="NZ_CP059734.1"/>
</dbReference>
<dbReference type="AlphaFoldDB" id="A0AAE9Z9P3"/>
<name>A0AAE9Z9P3_9GAMM</name>
<organism evidence="2 3">
    <name type="scientific">Thalassomonas viridans</name>
    <dbReference type="NCBI Taxonomy" id="137584"/>
    <lineage>
        <taxon>Bacteria</taxon>
        <taxon>Pseudomonadati</taxon>
        <taxon>Pseudomonadota</taxon>
        <taxon>Gammaproteobacteria</taxon>
        <taxon>Alteromonadales</taxon>
        <taxon>Colwelliaceae</taxon>
        <taxon>Thalassomonas</taxon>
    </lineage>
</organism>
<dbReference type="Proteomes" id="UP000032352">
    <property type="component" value="Chromosome pTvir"/>
</dbReference>
<accession>A0AAE9Z9P3</accession>
<proteinExistence type="predicted"/>
<keyword evidence="1" id="KW-0732">Signal</keyword>
<evidence type="ECO:0000313" key="3">
    <source>
        <dbReference type="Proteomes" id="UP000032352"/>
    </source>
</evidence>
<evidence type="ECO:0000313" key="2">
    <source>
        <dbReference type="EMBL" id="WDE08842.1"/>
    </source>
</evidence>
<dbReference type="EMBL" id="CP059734">
    <property type="protein sequence ID" value="WDE08842.1"/>
    <property type="molecule type" value="Genomic_DNA"/>
</dbReference>
<protein>
    <submittedName>
        <fullName evidence="2">Uncharacterized protein</fullName>
    </submittedName>
</protein>
<keyword evidence="3" id="KW-1185">Reference proteome</keyword>
<gene>
    <name evidence="2" type="ORF">SG34_033660</name>
</gene>
<reference evidence="2 3" key="2">
    <citation type="journal article" date="2022" name="Mar. Drugs">
        <title>Bioassay-Guided Fractionation Leads to the Detection of Cholic Acid Generated by the Rare Thalassomonas sp.</title>
        <authorList>
            <person name="Pheiffer F."/>
            <person name="Schneider Y.K."/>
            <person name="Hansen E.H."/>
            <person name="Andersen J.H."/>
            <person name="Isaksson J."/>
            <person name="Busche T."/>
            <person name="R C."/>
            <person name="Kalinowski J."/>
            <person name="Zyl L.V."/>
            <person name="Trindade M."/>
        </authorList>
    </citation>
    <scope>NUCLEOTIDE SEQUENCE [LARGE SCALE GENOMIC DNA]</scope>
    <source>
        <strain evidence="2 3">XOM25</strain>
    </source>
</reference>
<feature type="signal peptide" evidence="1">
    <location>
        <begin position="1"/>
        <end position="20"/>
    </location>
</feature>
<sequence length="216" mass="23982">MKTIFLTSTCLTFISFSAAADYLMELKDNSGSVIDSQCVKSYSHSNNLASIRNSIIEKEQTYSYEESLTNIIYLDRPVYRRVIAVDGVYNRTLGSYPEIDFLVRDVINMRQAGGANTFSGYDITNVYADIRLNADKTLDIVSSFSPSYGYTGEAVIEYTKVGDYGSYGSDSYKEYAHYVLSSSLNDEVVTVIINDKSVTFQSGYSFDAATGACVKE</sequence>